<dbReference type="EMBL" id="JBFXLR010000007">
    <property type="protein sequence ID" value="KAL2856752.1"/>
    <property type="molecule type" value="Genomic_DNA"/>
</dbReference>
<reference evidence="1 2" key="1">
    <citation type="submission" date="2024-07" db="EMBL/GenBank/DDBJ databases">
        <title>Section-level genome sequencing and comparative genomics of Aspergillus sections Usti and Cavernicolus.</title>
        <authorList>
            <consortium name="Lawrence Berkeley National Laboratory"/>
            <person name="Nybo J.L."/>
            <person name="Vesth T.C."/>
            <person name="Theobald S."/>
            <person name="Frisvad J.C."/>
            <person name="Larsen T.O."/>
            <person name="Kjaerboelling I."/>
            <person name="Rothschild-Mancinelli K."/>
            <person name="Lyhne E.K."/>
            <person name="Kogle M.E."/>
            <person name="Barry K."/>
            <person name="Clum A."/>
            <person name="Na H."/>
            <person name="Ledsgaard L."/>
            <person name="Lin J."/>
            <person name="Lipzen A."/>
            <person name="Kuo A."/>
            <person name="Riley R."/>
            <person name="Mondo S."/>
            <person name="LaButti K."/>
            <person name="Haridas S."/>
            <person name="Pangalinan J."/>
            <person name="Salamov A.A."/>
            <person name="Simmons B.A."/>
            <person name="Magnuson J.K."/>
            <person name="Chen J."/>
            <person name="Drula E."/>
            <person name="Henrissat B."/>
            <person name="Wiebenga A."/>
            <person name="Lubbers R.J."/>
            <person name="Gomes A.C."/>
            <person name="Macurrencykelacurrency M.R."/>
            <person name="Stajich J."/>
            <person name="Grigoriev I.V."/>
            <person name="Mortensen U.H."/>
            <person name="De vries R.P."/>
            <person name="Baker S.E."/>
            <person name="Andersen M.R."/>
        </authorList>
    </citation>
    <scope>NUCLEOTIDE SEQUENCE [LARGE SCALE GENOMIC DNA]</scope>
    <source>
        <strain evidence="1 2">CBS 756.74</strain>
    </source>
</reference>
<dbReference type="Proteomes" id="UP001610444">
    <property type="component" value="Unassembled WGS sequence"/>
</dbReference>
<protein>
    <submittedName>
        <fullName evidence="1">Uncharacterized protein</fullName>
    </submittedName>
</protein>
<evidence type="ECO:0000313" key="2">
    <source>
        <dbReference type="Proteomes" id="UP001610444"/>
    </source>
</evidence>
<name>A0ABR4KZS1_9EURO</name>
<keyword evidence="2" id="KW-1185">Reference proteome</keyword>
<organism evidence="1 2">
    <name type="scientific">Aspergillus pseudodeflectus</name>
    <dbReference type="NCBI Taxonomy" id="176178"/>
    <lineage>
        <taxon>Eukaryota</taxon>
        <taxon>Fungi</taxon>
        <taxon>Dikarya</taxon>
        <taxon>Ascomycota</taxon>
        <taxon>Pezizomycotina</taxon>
        <taxon>Eurotiomycetes</taxon>
        <taxon>Eurotiomycetidae</taxon>
        <taxon>Eurotiales</taxon>
        <taxon>Aspergillaceae</taxon>
        <taxon>Aspergillus</taxon>
        <taxon>Aspergillus subgen. Nidulantes</taxon>
    </lineage>
</organism>
<evidence type="ECO:0000313" key="1">
    <source>
        <dbReference type="EMBL" id="KAL2856752.1"/>
    </source>
</evidence>
<dbReference type="GeneID" id="98159817"/>
<dbReference type="RefSeq" id="XP_070902616.1">
    <property type="nucleotide sequence ID" value="XM_071044653.1"/>
</dbReference>
<comment type="caution">
    <text evidence="1">The sequence shown here is derived from an EMBL/GenBank/DDBJ whole genome shotgun (WGS) entry which is preliminary data.</text>
</comment>
<proteinExistence type="predicted"/>
<gene>
    <name evidence="1" type="ORF">BJX68DRAFT_263292</name>
</gene>
<accession>A0ABR4KZS1</accession>
<sequence length="183" mass="20097">MLVNPVFPAADRTLPHAITEVERLGSYFNANEPVAARLPDTLTRHPILKVLGQAWDGWAKGGTADHMAQMWLHPAEPVRRAAVAGGAELVNQLADVARAVREKLDFEDFGGMLRKQGSRILVEFCYGTNTAAAAAAALIPDDVDMASTEETIVDFLINLHKALQDENRSCATVGRQARRSWWH</sequence>